<accession>A0ABD1ME90</accession>
<dbReference type="InterPro" id="IPR050281">
    <property type="entry name" value="Flavin_monoamine_oxidase"/>
</dbReference>
<feature type="domain" description="Amine oxidase" evidence="3">
    <location>
        <begin position="2"/>
        <end position="62"/>
    </location>
</feature>
<evidence type="ECO:0000313" key="4">
    <source>
        <dbReference type="EMBL" id="KAL2333932.1"/>
    </source>
</evidence>
<comment type="caution">
    <text evidence="4">The sequence shown here is derived from an EMBL/GenBank/DDBJ whole genome shotgun (WGS) entry which is preliminary data.</text>
</comment>
<dbReference type="PANTHER" id="PTHR10742">
    <property type="entry name" value="FLAVIN MONOAMINE OXIDASE"/>
    <property type="match status" value="1"/>
</dbReference>
<dbReference type="Pfam" id="PF01593">
    <property type="entry name" value="Amino_oxidase"/>
    <property type="match status" value="1"/>
</dbReference>
<evidence type="ECO:0000313" key="5">
    <source>
        <dbReference type="Proteomes" id="UP001603857"/>
    </source>
</evidence>
<dbReference type="EMBL" id="JBGMDY010000005">
    <property type="protein sequence ID" value="KAL2333932.1"/>
    <property type="molecule type" value="Genomic_DNA"/>
</dbReference>
<proteinExistence type="inferred from homology"/>
<keyword evidence="2" id="KW-0472">Membrane</keyword>
<dbReference type="PANTHER" id="PTHR10742:SF368">
    <property type="entry name" value="POLYAMINE OXIDASE 1"/>
    <property type="match status" value="1"/>
</dbReference>
<reference evidence="4 5" key="1">
    <citation type="submission" date="2024-08" db="EMBL/GenBank/DDBJ databases">
        <title>Insights into the chromosomal genome structure of Flemingia macrophylla.</title>
        <authorList>
            <person name="Ding Y."/>
            <person name="Zhao Y."/>
            <person name="Bi W."/>
            <person name="Wu M."/>
            <person name="Zhao G."/>
            <person name="Gong Y."/>
            <person name="Li W."/>
            <person name="Zhang P."/>
        </authorList>
    </citation>
    <scope>NUCLEOTIDE SEQUENCE [LARGE SCALE GENOMIC DNA]</scope>
    <source>
        <strain evidence="4">DYQJB</strain>
        <tissue evidence="4">Leaf</tissue>
    </source>
</reference>
<evidence type="ECO:0000256" key="1">
    <source>
        <dbReference type="ARBA" id="ARBA00005995"/>
    </source>
</evidence>
<protein>
    <recommendedName>
        <fullName evidence="3">Amine oxidase domain-containing protein</fullName>
    </recommendedName>
</protein>
<dbReference type="InterPro" id="IPR002937">
    <property type="entry name" value="Amino_oxidase"/>
</dbReference>
<organism evidence="4 5">
    <name type="scientific">Flemingia macrophylla</name>
    <dbReference type="NCBI Taxonomy" id="520843"/>
    <lineage>
        <taxon>Eukaryota</taxon>
        <taxon>Viridiplantae</taxon>
        <taxon>Streptophyta</taxon>
        <taxon>Embryophyta</taxon>
        <taxon>Tracheophyta</taxon>
        <taxon>Spermatophyta</taxon>
        <taxon>Magnoliopsida</taxon>
        <taxon>eudicotyledons</taxon>
        <taxon>Gunneridae</taxon>
        <taxon>Pentapetalae</taxon>
        <taxon>rosids</taxon>
        <taxon>fabids</taxon>
        <taxon>Fabales</taxon>
        <taxon>Fabaceae</taxon>
        <taxon>Papilionoideae</taxon>
        <taxon>50 kb inversion clade</taxon>
        <taxon>NPAAA clade</taxon>
        <taxon>indigoferoid/millettioid clade</taxon>
        <taxon>Phaseoleae</taxon>
        <taxon>Flemingia</taxon>
    </lineage>
</organism>
<sequence>MLAESGVEDMVILEASNRVGGMIRKEHFGGVSVELGAGWIAGVDGPQYNPVWELTAQFGLCTCFSDYTNAGTSRDDVVSGFHSVSPALTLLRVVFLVVSAGTSFQVESLLTRTKRRWTRRFRSCGARRRKETTVTGLIMPPN</sequence>
<evidence type="ECO:0000256" key="2">
    <source>
        <dbReference type="SAM" id="Phobius"/>
    </source>
</evidence>
<evidence type="ECO:0000259" key="3">
    <source>
        <dbReference type="Pfam" id="PF01593"/>
    </source>
</evidence>
<dbReference type="Gene3D" id="3.50.50.60">
    <property type="entry name" value="FAD/NAD(P)-binding domain"/>
    <property type="match status" value="1"/>
</dbReference>
<dbReference type="SUPFAM" id="SSF51905">
    <property type="entry name" value="FAD/NAD(P)-binding domain"/>
    <property type="match status" value="1"/>
</dbReference>
<keyword evidence="2" id="KW-0812">Transmembrane</keyword>
<gene>
    <name evidence="4" type="ORF">Fmac_015145</name>
</gene>
<dbReference type="AlphaFoldDB" id="A0ABD1ME90"/>
<keyword evidence="2" id="KW-1133">Transmembrane helix</keyword>
<dbReference type="Proteomes" id="UP001603857">
    <property type="component" value="Unassembled WGS sequence"/>
</dbReference>
<keyword evidence="5" id="KW-1185">Reference proteome</keyword>
<comment type="similarity">
    <text evidence="1">Belongs to the flavin monoamine oxidase family.</text>
</comment>
<feature type="transmembrane region" description="Helical" evidence="2">
    <location>
        <begin position="90"/>
        <end position="110"/>
    </location>
</feature>
<name>A0ABD1ME90_9FABA</name>
<dbReference type="InterPro" id="IPR036188">
    <property type="entry name" value="FAD/NAD-bd_sf"/>
</dbReference>